<dbReference type="Pfam" id="PF08544">
    <property type="entry name" value="GHMP_kinases_C"/>
    <property type="match status" value="1"/>
</dbReference>
<dbReference type="InterPro" id="IPR001174">
    <property type="entry name" value="HddA/FKP"/>
</dbReference>
<dbReference type="PANTHER" id="PTHR32463:SF0">
    <property type="entry name" value="L-FUCOSE KINASE"/>
    <property type="match status" value="1"/>
</dbReference>
<comment type="similarity">
    <text evidence="5">Belongs to the GHMP kinase family.</text>
</comment>
<evidence type="ECO:0000256" key="6">
    <source>
        <dbReference type="SAM" id="Phobius"/>
    </source>
</evidence>
<feature type="domain" description="GHMP kinase C-terminal" evidence="8">
    <location>
        <begin position="233"/>
        <end position="307"/>
    </location>
</feature>
<dbReference type="AlphaFoldDB" id="A0A0W1JQ17"/>
<evidence type="ECO:0000313" key="9">
    <source>
        <dbReference type="EMBL" id="KTE93866.1"/>
    </source>
</evidence>
<evidence type="ECO:0000256" key="2">
    <source>
        <dbReference type="ARBA" id="ARBA00022741"/>
    </source>
</evidence>
<evidence type="ECO:0000256" key="1">
    <source>
        <dbReference type="ARBA" id="ARBA00022679"/>
    </source>
</evidence>
<keyword evidence="6" id="KW-0472">Membrane</keyword>
<keyword evidence="6" id="KW-1133">Transmembrane helix</keyword>
<dbReference type="InterPro" id="IPR013750">
    <property type="entry name" value="GHMP_kinase_C_dom"/>
</dbReference>
<feature type="transmembrane region" description="Helical" evidence="6">
    <location>
        <begin position="268"/>
        <end position="292"/>
    </location>
</feature>
<feature type="domain" description="GHMP kinase N-terminal" evidence="7">
    <location>
        <begin position="78"/>
        <end position="155"/>
    </location>
</feature>
<dbReference type="InterPro" id="IPR036554">
    <property type="entry name" value="GHMP_kinase_C_sf"/>
</dbReference>
<dbReference type="Proteomes" id="UP000054623">
    <property type="component" value="Unassembled WGS sequence"/>
</dbReference>
<dbReference type="GO" id="GO:0050201">
    <property type="term" value="F:fucokinase activity"/>
    <property type="evidence" value="ECO:0007669"/>
    <property type="project" value="TreeGrafter"/>
</dbReference>
<dbReference type="GO" id="GO:0042352">
    <property type="term" value="P:GDP-L-fucose salvage"/>
    <property type="evidence" value="ECO:0007669"/>
    <property type="project" value="TreeGrafter"/>
</dbReference>
<keyword evidence="2" id="KW-0547">Nucleotide-binding</keyword>
<dbReference type="SUPFAM" id="SSF54211">
    <property type="entry name" value="Ribosomal protein S5 domain 2-like"/>
    <property type="match status" value="1"/>
</dbReference>
<keyword evidence="6" id="KW-0812">Transmembrane</keyword>
<dbReference type="Gene3D" id="3.30.230.120">
    <property type="match status" value="1"/>
</dbReference>
<evidence type="ECO:0000256" key="5">
    <source>
        <dbReference type="ARBA" id="ARBA00038121"/>
    </source>
</evidence>
<dbReference type="GO" id="GO:0005524">
    <property type="term" value="F:ATP binding"/>
    <property type="evidence" value="ECO:0007669"/>
    <property type="project" value="UniProtKB-KW"/>
</dbReference>
<dbReference type="PANTHER" id="PTHR32463">
    <property type="entry name" value="L-FUCOSE KINASE"/>
    <property type="match status" value="1"/>
</dbReference>
<proteinExistence type="inferred from homology"/>
<dbReference type="EMBL" id="LOCK01000001">
    <property type="protein sequence ID" value="KTE93866.1"/>
    <property type="molecule type" value="Genomic_DNA"/>
</dbReference>
<evidence type="ECO:0000259" key="7">
    <source>
        <dbReference type="Pfam" id="PF00288"/>
    </source>
</evidence>
<name>A0A0W1JQ17_DESHA</name>
<evidence type="ECO:0000259" key="8">
    <source>
        <dbReference type="Pfam" id="PF08544"/>
    </source>
</evidence>
<dbReference type="InterPro" id="IPR020568">
    <property type="entry name" value="Ribosomal_Su5_D2-typ_SF"/>
</dbReference>
<dbReference type="PIRSF" id="PIRSF036406">
    <property type="entry name" value="Hept_kin"/>
    <property type="match status" value="1"/>
</dbReference>
<keyword evidence="3" id="KW-0418">Kinase</keyword>
<organism evidence="9 10">
    <name type="scientific">Desulfitobacterium hafniense</name>
    <name type="common">Desulfitobacterium frappieri</name>
    <dbReference type="NCBI Taxonomy" id="49338"/>
    <lineage>
        <taxon>Bacteria</taxon>
        <taxon>Bacillati</taxon>
        <taxon>Bacillota</taxon>
        <taxon>Clostridia</taxon>
        <taxon>Eubacteriales</taxon>
        <taxon>Desulfitobacteriaceae</taxon>
        <taxon>Desulfitobacterium</taxon>
    </lineage>
</organism>
<keyword evidence="4" id="KW-0067">ATP-binding</keyword>
<evidence type="ECO:0000313" key="10">
    <source>
        <dbReference type="Proteomes" id="UP000054623"/>
    </source>
</evidence>
<dbReference type="InterPro" id="IPR014606">
    <property type="entry name" value="Heptose_7-P_kinase"/>
</dbReference>
<dbReference type="Pfam" id="PF00288">
    <property type="entry name" value="GHMP_kinases_N"/>
    <property type="match status" value="1"/>
</dbReference>
<evidence type="ECO:0000256" key="3">
    <source>
        <dbReference type="ARBA" id="ARBA00022777"/>
    </source>
</evidence>
<dbReference type="OrthoDB" id="9812992at2"/>
<dbReference type="PRINTS" id="PR00960">
    <property type="entry name" value="LMBPPROTEIN"/>
</dbReference>
<reference evidence="9 10" key="1">
    <citation type="submission" date="2015-12" db="EMBL/GenBank/DDBJ databases">
        <title>Draft Genome Sequence of Desulfitobacterium hafniense Strain DH, a Sulfate-reducing Bacterium Isolated from Paddy Soils.</title>
        <authorList>
            <person name="Bao P."/>
            <person name="Zhang X."/>
            <person name="Li G."/>
        </authorList>
    </citation>
    <scope>NUCLEOTIDE SEQUENCE [LARGE SCALE GENOMIC DNA]</scope>
    <source>
        <strain evidence="9 10">DH</strain>
    </source>
</reference>
<protein>
    <recommendedName>
        <fullName evidence="11">GHMP kinase</fullName>
    </recommendedName>
</protein>
<comment type="caution">
    <text evidence="9">The sequence shown here is derived from an EMBL/GenBank/DDBJ whole genome shotgun (WGS) entry which is preliminary data.</text>
</comment>
<dbReference type="SUPFAM" id="SSF55060">
    <property type="entry name" value="GHMP Kinase, C-terminal domain"/>
    <property type="match status" value="1"/>
</dbReference>
<dbReference type="RefSeq" id="WP_058490672.1">
    <property type="nucleotide sequence ID" value="NZ_LOCK01000001.1"/>
</dbReference>
<evidence type="ECO:0000256" key="4">
    <source>
        <dbReference type="ARBA" id="ARBA00022840"/>
    </source>
</evidence>
<dbReference type="InterPro" id="IPR006204">
    <property type="entry name" value="GHMP_kinase_N_dom"/>
</dbReference>
<evidence type="ECO:0008006" key="11">
    <source>
        <dbReference type="Google" id="ProtNLM"/>
    </source>
</evidence>
<gene>
    <name evidence="9" type="ORF">AT727_02615</name>
</gene>
<sequence length="331" mass="36567">MIISETPLRISFVGGGTDLPAFYQQYGGAVLSTTIDKYVYVIVKERYDDLIVLNYSEKEIVNTVDQIKHGIIREALLQVGIYKGIEITTIADIPSKGSGLGSSSSLAVGLLNALYAYIGITKDSGILAEEACCIEIERLGNPIGKQDQYAAAFGGLKLYEFLPDNKVIAKPLKLDLGNILELSSHLILVYTGLTRNASTILGEQNKKTKANAENLVEMSRMPHNVKDILESCDFDKFGEYLELAWMRKKALANQISSSDIDNLYEKGILAGAIGGKLLGAGGGGFILFYVPLDRQRLFLQKMRSEYKVLPFRFNRYGSRIIFNTGRNEPMI</sequence>
<dbReference type="InterPro" id="IPR052203">
    <property type="entry name" value="GHMP_Kinase-Related"/>
</dbReference>
<accession>A0A0W1JQ17</accession>
<keyword evidence="1" id="KW-0808">Transferase</keyword>